<dbReference type="KEGG" id="ain:Acin_2039"/>
<dbReference type="Pfam" id="PF04963">
    <property type="entry name" value="Sigma54_CBD"/>
    <property type="match status" value="1"/>
</dbReference>
<keyword evidence="3" id="KW-0808">Transferase</keyword>
<keyword evidence="4" id="KW-0548">Nucleotidyltransferase</keyword>
<evidence type="ECO:0000259" key="10">
    <source>
        <dbReference type="Pfam" id="PF04963"/>
    </source>
</evidence>
<feature type="domain" description="RNA polymerase sigma factor 54 core-binding" evidence="10">
    <location>
        <begin position="103"/>
        <end position="290"/>
    </location>
</feature>
<comment type="similarity">
    <text evidence="1">Belongs to the sigma-54 factor family.</text>
</comment>
<evidence type="ECO:0000256" key="5">
    <source>
        <dbReference type="ARBA" id="ARBA00023015"/>
    </source>
</evidence>
<evidence type="ECO:0000256" key="7">
    <source>
        <dbReference type="ARBA" id="ARBA00023125"/>
    </source>
</evidence>
<keyword evidence="5" id="KW-0805">Transcription regulation</keyword>
<dbReference type="GO" id="GO:0016987">
    <property type="term" value="F:sigma factor activity"/>
    <property type="evidence" value="ECO:0007669"/>
    <property type="project" value="UniProtKB-KW"/>
</dbReference>
<dbReference type="PROSITE" id="PS50044">
    <property type="entry name" value="SIGMA54_3"/>
    <property type="match status" value="1"/>
</dbReference>
<dbReference type="STRING" id="568816.Acin_2039"/>
<dbReference type="HOGENOM" id="CLU_020569_1_0_9"/>
<feature type="domain" description="RNA polymerase sigma factor 54 DNA-binding" evidence="9">
    <location>
        <begin position="304"/>
        <end position="464"/>
    </location>
</feature>
<dbReference type="EMBL" id="CP003058">
    <property type="protein sequence ID" value="AEQ23244.1"/>
    <property type="molecule type" value="Genomic_DNA"/>
</dbReference>
<dbReference type="Pfam" id="PF00309">
    <property type="entry name" value="Sigma54_AID"/>
    <property type="match status" value="1"/>
</dbReference>
<dbReference type="NCBIfam" id="TIGR02395">
    <property type="entry name" value="rpoN_sigma"/>
    <property type="match status" value="1"/>
</dbReference>
<dbReference type="GO" id="GO:0006352">
    <property type="term" value="P:DNA-templated transcription initiation"/>
    <property type="evidence" value="ECO:0007669"/>
    <property type="project" value="InterPro"/>
</dbReference>
<keyword evidence="2" id="KW-0240">DNA-directed RNA polymerase</keyword>
<gene>
    <name evidence="11" type="primary">rpoN</name>
    <name evidence="11" type="ordered locus">Acin_2039</name>
</gene>
<reference evidence="11 12" key="1">
    <citation type="journal article" date="2011" name="J. Bacteriol.">
        <title>Complete genome sequence of Acidaminococcus intestini RYC-MR95, a Gram-negative bacterium from the phylum Firmicutes.</title>
        <authorList>
            <person name="D'Auria G."/>
            <person name="Galan J.C."/>
            <person name="Rodriguez-Alcayna M."/>
            <person name="Moya A."/>
            <person name="Baquero F."/>
            <person name="Latorre A."/>
        </authorList>
    </citation>
    <scope>NUCLEOTIDE SEQUENCE [LARGE SCALE GENOMIC DNA]</scope>
    <source>
        <strain evidence="11 12">RyC-MR95</strain>
    </source>
</reference>
<evidence type="ECO:0000259" key="9">
    <source>
        <dbReference type="Pfam" id="PF04552"/>
    </source>
</evidence>
<evidence type="ECO:0000313" key="12">
    <source>
        <dbReference type="Proteomes" id="UP000007093"/>
    </source>
</evidence>
<dbReference type="PATRIC" id="fig|568816.4.peg.1977"/>
<dbReference type="AlphaFoldDB" id="G4Q4Y9"/>
<keyword evidence="6" id="KW-0731">Sigma factor</keyword>
<organism evidence="11 12">
    <name type="scientific">Acidaminococcus intestini (strain RyC-MR95)</name>
    <dbReference type="NCBI Taxonomy" id="568816"/>
    <lineage>
        <taxon>Bacteria</taxon>
        <taxon>Bacillati</taxon>
        <taxon>Bacillota</taxon>
        <taxon>Negativicutes</taxon>
        <taxon>Acidaminococcales</taxon>
        <taxon>Acidaminococcaceae</taxon>
        <taxon>Acidaminococcus</taxon>
    </lineage>
</organism>
<dbReference type="eggNOG" id="COG1508">
    <property type="taxonomic scope" value="Bacteria"/>
</dbReference>
<dbReference type="GO" id="GO:0000428">
    <property type="term" value="C:DNA-directed RNA polymerase complex"/>
    <property type="evidence" value="ECO:0007669"/>
    <property type="project" value="UniProtKB-KW"/>
</dbReference>
<evidence type="ECO:0000313" key="11">
    <source>
        <dbReference type="EMBL" id="AEQ23244.1"/>
    </source>
</evidence>
<evidence type="ECO:0000256" key="1">
    <source>
        <dbReference type="ARBA" id="ARBA00008798"/>
    </source>
</evidence>
<keyword evidence="8" id="KW-0804">Transcription</keyword>
<dbReference type="GO" id="GO:0003677">
    <property type="term" value="F:DNA binding"/>
    <property type="evidence" value="ECO:0007669"/>
    <property type="project" value="UniProtKB-KW"/>
</dbReference>
<dbReference type="PROSITE" id="PS00718">
    <property type="entry name" value="SIGMA54_2"/>
    <property type="match status" value="1"/>
</dbReference>
<proteinExistence type="inferred from homology"/>
<dbReference type="InterPro" id="IPR007634">
    <property type="entry name" value="RNA_pol_sigma_54_DNA-bd"/>
</dbReference>
<dbReference type="Pfam" id="PF04552">
    <property type="entry name" value="Sigma54_DBD"/>
    <property type="match status" value="1"/>
</dbReference>
<dbReference type="InParanoid" id="G4Q4Y9"/>
<protein>
    <submittedName>
        <fullName evidence="11">RNA polymerase sigma-54 factor</fullName>
    </submittedName>
</protein>
<evidence type="ECO:0000256" key="8">
    <source>
        <dbReference type="ARBA" id="ARBA00023163"/>
    </source>
</evidence>
<accession>G4Q4Y9</accession>
<evidence type="ECO:0000256" key="6">
    <source>
        <dbReference type="ARBA" id="ARBA00023082"/>
    </source>
</evidence>
<dbReference type="GO" id="GO:0001216">
    <property type="term" value="F:DNA-binding transcription activator activity"/>
    <property type="evidence" value="ECO:0007669"/>
    <property type="project" value="InterPro"/>
</dbReference>
<keyword evidence="7" id="KW-0238">DNA-binding</keyword>
<dbReference type="InterPro" id="IPR038709">
    <property type="entry name" value="RpoN_core-bd_sf"/>
</dbReference>
<evidence type="ECO:0000256" key="3">
    <source>
        <dbReference type="ARBA" id="ARBA00022679"/>
    </source>
</evidence>
<dbReference type="InterPro" id="IPR007046">
    <property type="entry name" value="RNA_pol_sigma_54_core-bd"/>
</dbReference>
<dbReference type="PRINTS" id="PR00045">
    <property type="entry name" value="SIGMA54FCT"/>
</dbReference>
<dbReference type="PANTHER" id="PTHR32248:SF4">
    <property type="entry name" value="RNA POLYMERASE SIGMA-54 FACTOR"/>
    <property type="match status" value="1"/>
</dbReference>
<evidence type="ECO:0000256" key="2">
    <source>
        <dbReference type="ARBA" id="ARBA00022478"/>
    </source>
</evidence>
<dbReference type="Gene3D" id="1.10.10.60">
    <property type="entry name" value="Homeodomain-like"/>
    <property type="match status" value="1"/>
</dbReference>
<keyword evidence="12" id="KW-1185">Reference proteome</keyword>
<evidence type="ECO:0000256" key="4">
    <source>
        <dbReference type="ARBA" id="ARBA00022695"/>
    </source>
</evidence>
<name>G4Q4Y9_ACIIR</name>
<dbReference type="FunCoup" id="G4Q4Y9">
    <property type="interactions" value="146"/>
</dbReference>
<dbReference type="Gene3D" id="1.10.10.1330">
    <property type="entry name" value="RNA polymerase sigma-54 factor, core-binding domain"/>
    <property type="match status" value="1"/>
</dbReference>
<dbReference type="GO" id="GO:0016779">
    <property type="term" value="F:nucleotidyltransferase activity"/>
    <property type="evidence" value="ECO:0007669"/>
    <property type="project" value="UniProtKB-KW"/>
</dbReference>
<dbReference type="InterPro" id="IPR000394">
    <property type="entry name" value="RNA_pol_sigma_54"/>
</dbReference>
<sequence>MSTLSHDIIKRRKPMKGVLAMPLSMTLEPVQKQQLTQHLIQQMNLLQMTSEELDAFVAREVEQNPLLDFPEERETWREEGPEWRRMHLRARDPSDDPPSSPVENAHALEMTLEAFLDDQIGCLSLSPLEARLAYFIAGTLDPSGYWREDPVAVAERFDATEEVVLAVLQQVQHLEPCGVAARSLKECLLMQLAQQKGDTSLAQKIIEEGLDDLARNRIPQLASRFNVTKEAILAARDLIRSLNPKPGTAFSEAGPVEFLHEDAFVKTTEKGLKITLSTSYGRTLVINKGYLSILDHSDRPKVKEYLKKELKRAKELQALLKSREDTLAVVLDALATHQERFFRYGPGHKVPLKLADLADDTGFAISTISRALSHKVIACRWGAYPADAFLVGTAAKASEEKGTETTDEALELALQSLIDDEDKHHPLSDQTLCDKLNAMGIPVARRTVNKYRTKLGIPGKSARKVW</sequence>
<dbReference type="PIRSF" id="PIRSF000774">
    <property type="entry name" value="RpoN"/>
    <property type="match status" value="1"/>
</dbReference>
<dbReference type="Proteomes" id="UP000007093">
    <property type="component" value="Chromosome"/>
</dbReference>
<dbReference type="PANTHER" id="PTHR32248">
    <property type="entry name" value="RNA POLYMERASE SIGMA-54 FACTOR"/>
    <property type="match status" value="1"/>
</dbReference>